<keyword evidence="4" id="KW-1185">Reference proteome</keyword>
<feature type="domain" description="Luciferase-like" evidence="2">
    <location>
        <begin position="37"/>
        <end position="317"/>
    </location>
</feature>
<evidence type="ECO:0000256" key="1">
    <source>
        <dbReference type="ARBA" id="ARBA00023002"/>
    </source>
</evidence>
<dbReference type="SUPFAM" id="SSF51679">
    <property type="entry name" value="Bacterial luciferase-like"/>
    <property type="match status" value="1"/>
</dbReference>
<dbReference type="PANTHER" id="PTHR43244:SF1">
    <property type="entry name" value="5,10-METHYLENETETRAHYDROMETHANOPTERIN REDUCTASE"/>
    <property type="match status" value="1"/>
</dbReference>
<keyword evidence="1" id="KW-0560">Oxidoreductase</keyword>
<dbReference type="InterPro" id="IPR023907">
    <property type="entry name" value="Non-F420_Flavin_OxRdtase"/>
</dbReference>
<dbReference type="NCBIfam" id="TIGR03885">
    <property type="entry name" value="flavin_revert"/>
    <property type="match status" value="1"/>
</dbReference>
<accession>L0NHW1</accession>
<dbReference type="STRING" id="1125847.NT26_2964"/>
<dbReference type="Pfam" id="PF00296">
    <property type="entry name" value="Bac_luciferase"/>
    <property type="match status" value="1"/>
</dbReference>
<dbReference type="EMBL" id="FO082820">
    <property type="protein sequence ID" value="CCF20688.1"/>
    <property type="molecule type" value="Genomic_DNA"/>
</dbReference>
<name>L0NHW1_9HYPH</name>
<evidence type="ECO:0000313" key="3">
    <source>
        <dbReference type="EMBL" id="CCF20688.1"/>
    </source>
</evidence>
<dbReference type="InterPro" id="IPR019945">
    <property type="entry name" value="F420_G6P_DH-rel"/>
</dbReference>
<proteinExistence type="predicted"/>
<dbReference type="PANTHER" id="PTHR43244">
    <property type="match status" value="1"/>
</dbReference>
<protein>
    <submittedName>
        <fullName evidence="3">Putative dehydrogenase protein</fullName>
    </submittedName>
</protein>
<dbReference type="InterPro" id="IPR011251">
    <property type="entry name" value="Luciferase-like_dom"/>
</dbReference>
<dbReference type="AlphaFoldDB" id="L0NHW1"/>
<dbReference type="KEGG" id="rht:NT26_2964"/>
<reference evidence="3 4" key="1">
    <citation type="journal article" date="2013" name="Genome Biol. Evol.">
        <title>Life in an arsenic-containing gold mine: genome and physiology of the autotrophic arsenite-oxidizing bacterium rhizobium sp. NT-26.</title>
        <authorList>
            <person name="Andres J."/>
            <person name="Arsene-Ploetze F."/>
            <person name="Barbe V."/>
            <person name="Brochier-Armanet C."/>
            <person name="Cleiss-Arnold J."/>
            <person name="Coppee J.Y."/>
            <person name="Dillies M.A."/>
            <person name="Geist"/>
            <person name="L"/>
            <person name="Joublin A."/>
            <person name="Koechler S."/>
            <person name="Lassalle F."/>
            <person name="Marchal M."/>
            <person name="Medigue C."/>
            <person name="Muller D."/>
            <person name="Nesme X."/>
            <person name="Plewniak F."/>
            <person name="Proux C."/>
            <person name="Ramirez-Bahena M.H."/>
            <person name="Schenowitz C."/>
            <person name="Sismeiro O."/>
            <person name="Vallenet D."/>
            <person name="Santini J.M."/>
            <person name="Bertin P.N."/>
        </authorList>
    </citation>
    <scope>NUCLEOTIDE SEQUENCE [LARGE SCALE GENOMIC DNA]</scope>
    <source>
        <strain evidence="3 4">NT-26</strain>
    </source>
</reference>
<dbReference type="Gene3D" id="3.20.20.30">
    <property type="entry name" value="Luciferase-like domain"/>
    <property type="match status" value="1"/>
</dbReference>
<organism evidence="3 4">
    <name type="scientific">Pseudorhizobium banfieldiae</name>
    <dbReference type="NCBI Taxonomy" id="1125847"/>
    <lineage>
        <taxon>Bacteria</taxon>
        <taxon>Pseudomonadati</taxon>
        <taxon>Pseudomonadota</taxon>
        <taxon>Alphaproteobacteria</taxon>
        <taxon>Hyphomicrobiales</taxon>
        <taxon>Rhizobiaceae</taxon>
        <taxon>Rhizobium/Agrobacterium group</taxon>
        <taxon>Pseudorhizobium</taxon>
    </lineage>
</organism>
<sequence length="351" mass="38923">MGRGTRSPRLEERLTFSTEPSERFSLLGAMTIIGYHASHEQFSPNQLVVCVQAAENAGFGAVMSSDHLAPWSERQGHSGFVWTFLGAAMQATKTIPFGLITVPMGWRYHPVITAQAAATLGELFPGRFPWMAVGSGQALSEHVVGERWPSKPERNERLLAGVEIIRSLWDGNTVSRESPIRVDEARLHTFPRKAPKVIAGALSIATAEWAGKWADGLITINQPRDKLAQIVEAFRRGGGEGKPAYLQVHVSYAPTDAEARENAYDQWRSNTLPAAVAETLRTPEEFDAACARVRPEDMDEFVRISADPSRHVAWFEEDMGMGFEQVYVHNVGRNQLQFIDVFGAQVIPRLK</sequence>
<dbReference type="InterPro" id="IPR036661">
    <property type="entry name" value="Luciferase-like_sf"/>
</dbReference>
<evidence type="ECO:0000313" key="4">
    <source>
        <dbReference type="Proteomes" id="UP000010792"/>
    </source>
</evidence>
<dbReference type="GO" id="GO:0016705">
    <property type="term" value="F:oxidoreductase activity, acting on paired donors, with incorporation or reduction of molecular oxygen"/>
    <property type="evidence" value="ECO:0007669"/>
    <property type="project" value="InterPro"/>
</dbReference>
<dbReference type="InterPro" id="IPR050564">
    <property type="entry name" value="F420-G6PD/mer"/>
</dbReference>
<dbReference type="Proteomes" id="UP000010792">
    <property type="component" value="Chromosome"/>
</dbReference>
<evidence type="ECO:0000259" key="2">
    <source>
        <dbReference type="Pfam" id="PF00296"/>
    </source>
</evidence>
<gene>
    <name evidence="3" type="ORF">NT26_2964</name>
</gene>
<dbReference type="NCBIfam" id="TIGR03557">
    <property type="entry name" value="F420_G6P_family"/>
    <property type="match status" value="1"/>
</dbReference>